<dbReference type="InterPro" id="IPR036855">
    <property type="entry name" value="Znf_CCCH_sf"/>
</dbReference>
<keyword evidence="9" id="KW-1185">Reference proteome</keyword>
<dbReference type="PANTHER" id="PTHR13309:SF0">
    <property type="entry name" value="FMR1-INTERACTING PROTEIN NUFIP1"/>
    <property type="match status" value="1"/>
</dbReference>
<dbReference type="GO" id="GO:0003723">
    <property type="term" value="F:RNA binding"/>
    <property type="evidence" value="ECO:0007669"/>
    <property type="project" value="InterPro"/>
</dbReference>
<feature type="region of interest" description="Disordered" evidence="5">
    <location>
        <begin position="300"/>
        <end position="328"/>
    </location>
</feature>
<evidence type="ECO:0000259" key="6">
    <source>
        <dbReference type="PROSITE" id="PS50103"/>
    </source>
</evidence>
<evidence type="ECO:0000256" key="2">
    <source>
        <dbReference type="ARBA" id="ARBA00022771"/>
    </source>
</evidence>
<dbReference type="SUPFAM" id="SSF90229">
    <property type="entry name" value="CCCH zinc finger"/>
    <property type="match status" value="1"/>
</dbReference>
<gene>
    <name evidence="8" type="ORF">BN9_090010</name>
</gene>
<sequence>MTSSSHHASLHHAIRSNTSPQQYNASSAYLNGMPITYYQPSVIPQYQALPYTNPNHSYQSPHYNNQLQTPMNQYNNQNRFKWNRNSSMRQQAYLPIQNNFAPVAMPPNDQYYPPLPPYAQRPNTAEHSYYDMHAQNLSIRPPPATYCCRKCNQPGHWIQHCSIPSRNSMRAFPTHAYPRQTLNERNMSSVGHPNVPSRCLACQKSFDLESQFRAHLKTHVKCEATDCEFEACKRVVVAHYQTTHGQYSGEGLKDIEIEGQTFTVLVGYSEEDIAAWRAERRKRWPSKASREIKPFEVKNTGSSVHDTKEMEDGQIEDESTGHDNAQVTSPIVNETVKSSDICEKQNKTKLCRKFCKNQCRFGDSCRYSHNRGNFLCRSVALKRPCRNGDACLFSHDEALGQANRDHKEMEGIERPHKRCKKDNIKTQKTPKSLLHRLLQNEMDRDCHKALQVIRYIVENDFFDSKNDAQAQEKASIVDSS</sequence>
<protein>
    <recommendedName>
        <fullName evidence="10">C3H1-type domain-containing protein</fullName>
    </recommendedName>
</protein>
<organism evidence="8 9">
    <name type="scientific">Albugo candida</name>
    <dbReference type="NCBI Taxonomy" id="65357"/>
    <lineage>
        <taxon>Eukaryota</taxon>
        <taxon>Sar</taxon>
        <taxon>Stramenopiles</taxon>
        <taxon>Oomycota</taxon>
        <taxon>Peronosporomycetes</taxon>
        <taxon>Albuginales</taxon>
        <taxon>Albuginaceae</taxon>
        <taxon>Albugo</taxon>
    </lineage>
</organism>
<dbReference type="PROSITE" id="PS50103">
    <property type="entry name" value="ZF_C3H1"/>
    <property type="match status" value="2"/>
</dbReference>
<dbReference type="PANTHER" id="PTHR13309">
    <property type="entry name" value="NUCLEAR FRAGILE X MENTAL RETARDATION PROTEIN INTERACTING PROTEIN 1"/>
    <property type="match status" value="1"/>
</dbReference>
<dbReference type="OrthoDB" id="273070at2759"/>
<evidence type="ECO:0000256" key="4">
    <source>
        <dbReference type="PROSITE-ProRule" id="PRU00723"/>
    </source>
</evidence>
<accession>A0A024GMH0</accession>
<keyword evidence="2 4" id="KW-0863">Zinc-finger</keyword>
<evidence type="ECO:0008006" key="10">
    <source>
        <dbReference type="Google" id="ProtNLM"/>
    </source>
</evidence>
<dbReference type="Pfam" id="PF18044">
    <property type="entry name" value="zf-CCCH_4"/>
    <property type="match status" value="1"/>
</dbReference>
<proteinExistence type="predicted"/>
<feature type="zinc finger region" description="C3H1-type" evidence="4">
    <location>
        <begin position="375"/>
        <end position="398"/>
    </location>
</feature>
<feature type="domain" description="C3H1-type" evidence="6">
    <location>
        <begin position="345"/>
        <end position="372"/>
    </location>
</feature>
<dbReference type="GO" id="GO:0000492">
    <property type="term" value="P:box C/D snoRNP assembly"/>
    <property type="evidence" value="ECO:0007669"/>
    <property type="project" value="TreeGrafter"/>
</dbReference>
<keyword evidence="3 4" id="KW-0862">Zinc</keyword>
<feature type="zinc finger region" description="C3H1-type" evidence="4">
    <location>
        <begin position="345"/>
        <end position="372"/>
    </location>
</feature>
<dbReference type="InterPro" id="IPR000571">
    <property type="entry name" value="Znf_CCCH"/>
</dbReference>
<evidence type="ECO:0000313" key="9">
    <source>
        <dbReference type="Proteomes" id="UP000053237"/>
    </source>
</evidence>
<dbReference type="InterPro" id="IPR013087">
    <property type="entry name" value="Znf_C2H2_type"/>
</dbReference>
<evidence type="ECO:0000256" key="3">
    <source>
        <dbReference type="ARBA" id="ARBA00022833"/>
    </source>
</evidence>
<dbReference type="PROSITE" id="PS50157">
    <property type="entry name" value="ZINC_FINGER_C2H2_2"/>
    <property type="match status" value="1"/>
</dbReference>
<feature type="domain" description="C2H2-type" evidence="7">
    <location>
        <begin position="197"/>
        <end position="224"/>
    </location>
</feature>
<dbReference type="Gene3D" id="4.10.60.10">
    <property type="entry name" value="Zinc finger, CCHC-type"/>
    <property type="match status" value="1"/>
</dbReference>
<evidence type="ECO:0000313" key="8">
    <source>
        <dbReference type="EMBL" id="CCI47958.1"/>
    </source>
</evidence>
<evidence type="ECO:0000259" key="7">
    <source>
        <dbReference type="PROSITE" id="PS50157"/>
    </source>
</evidence>
<dbReference type="PROSITE" id="PS00028">
    <property type="entry name" value="ZINC_FINGER_C2H2_1"/>
    <property type="match status" value="1"/>
</dbReference>
<dbReference type="STRING" id="65357.A0A024GMH0"/>
<reference evidence="8 9" key="1">
    <citation type="submission" date="2012-05" db="EMBL/GenBank/DDBJ databases">
        <title>Recombination and specialization in a pathogen metapopulation.</title>
        <authorList>
            <person name="Gardiner A."/>
            <person name="Kemen E."/>
            <person name="Schultz-Larsen T."/>
            <person name="MacLean D."/>
            <person name="Van Oosterhout C."/>
            <person name="Jones J.D.G."/>
        </authorList>
    </citation>
    <scope>NUCLEOTIDE SEQUENCE [LARGE SCALE GENOMIC DNA]</scope>
    <source>
        <strain evidence="8 9">Ac Nc2</strain>
    </source>
</reference>
<dbReference type="EMBL" id="CAIX01000196">
    <property type="protein sequence ID" value="CCI47958.1"/>
    <property type="molecule type" value="Genomic_DNA"/>
</dbReference>
<dbReference type="Gene3D" id="4.10.1000.10">
    <property type="entry name" value="Zinc finger, CCCH-type"/>
    <property type="match status" value="1"/>
</dbReference>
<dbReference type="InterPro" id="IPR019496">
    <property type="entry name" value="NUFIP1_cons_dom"/>
</dbReference>
<evidence type="ECO:0000256" key="5">
    <source>
        <dbReference type="SAM" id="MobiDB-lite"/>
    </source>
</evidence>
<dbReference type="GO" id="GO:0005634">
    <property type="term" value="C:nucleus"/>
    <property type="evidence" value="ECO:0007669"/>
    <property type="project" value="TreeGrafter"/>
</dbReference>
<dbReference type="SMART" id="SM00356">
    <property type="entry name" value="ZnF_C3H1"/>
    <property type="match status" value="2"/>
</dbReference>
<dbReference type="Proteomes" id="UP000053237">
    <property type="component" value="Unassembled WGS sequence"/>
</dbReference>
<feature type="domain" description="C3H1-type" evidence="6">
    <location>
        <begin position="375"/>
        <end position="398"/>
    </location>
</feature>
<evidence type="ECO:0000256" key="1">
    <source>
        <dbReference type="ARBA" id="ARBA00022723"/>
    </source>
</evidence>
<dbReference type="InParanoid" id="A0A024GMH0"/>
<keyword evidence="1 4" id="KW-0479">Metal-binding</keyword>
<dbReference type="InterPro" id="IPR041367">
    <property type="entry name" value="Znf-CCCH_4"/>
</dbReference>
<dbReference type="Pfam" id="PF10453">
    <property type="entry name" value="NUFIP1"/>
    <property type="match status" value="1"/>
</dbReference>
<dbReference type="InterPro" id="IPR039136">
    <property type="entry name" value="NUFIP1-like"/>
</dbReference>
<dbReference type="GO" id="GO:0008270">
    <property type="term" value="F:zinc ion binding"/>
    <property type="evidence" value="ECO:0007669"/>
    <property type="project" value="UniProtKB-KW"/>
</dbReference>
<dbReference type="AlphaFoldDB" id="A0A024GMH0"/>
<comment type="caution">
    <text evidence="8">The sequence shown here is derived from an EMBL/GenBank/DDBJ whole genome shotgun (WGS) entry which is preliminary data.</text>
</comment>
<name>A0A024GMH0_9STRA</name>